<dbReference type="AlphaFoldDB" id="A0A3M8SFR1"/>
<protein>
    <submittedName>
        <fullName evidence="4">Acyl carrier protein</fullName>
    </submittedName>
</protein>
<dbReference type="SMART" id="SM00823">
    <property type="entry name" value="PKS_PP"/>
    <property type="match status" value="1"/>
</dbReference>
<evidence type="ECO:0000259" key="3">
    <source>
        <dbReference type="PROSITE" id="PS50075"/>
    </source>
</evidence>
<dbReference type="Proteomes" id="UP000275401">
    <property type="component" value="Unassembled WGS sequence"/>
</dbReference>
<dbReference type="InterPro" id="IPR036736">
    <property type="entry name" value="ACP-like_sf"/>
</dbReference>
<dbReference type="PROSITE" id="PS50075">
    <property type="entry name" value="CARRIER"/>
    <property type="match status" value="1"/>
</dbReference>
<gene>
    <name evidence="4" type="ORF">EEJ42_49830</name>
</gene>
<name>A0A3M8SFR1_9ACTN</name>
<dbReference type="GO" id="GO:0031177">
    <property type="term" value="F:phosphopantetheine binding"/>
    <property type="evidence" value="ECO:0007669"/>
    <property type="project" value="InterPro"/>
</dbReference>
<keyword evidence="1" id="KW-0596">Phosphopantetheine</keyword>
<dbReference type="SUPFAM" id="SSF47336">
    <property type="entry name" value="ACP-like"/>
    <property type="match status" value="1"/>
</dbReference>
<sequence>MTTANGITEPVGSWLSSLIAELLGTNEQEIPFDRPLGELGMDSLTAAQLSADLEERFGALISLERFLGEETLAELVHQLERDAAATSAAQEAGA</sequence>
<dbReference type="EMBL" id="RIBZ01000886">
    <property type="protein sequence ID" value="RNF77650.1"/>
    <property type="molecule type" value="Genomic_DNA"/>
</dbReference>
<evidence type="ECO:0000313" key="4">
    <source>
        <dbReference type="EMBL" id="RNF77650.1"/>
    </source>
</evidence>
<comment type="caution">
    <text evidence="4">The sequence shown here is derived from an EMBL/GenBank/DDBJ whole genome shotgun (WGS) entry which is preliminary data.</text>
</comment>
<dbReference type="Gene3D" id="1.10.1200.10">
    <property type="entry name" value="ACP-like"/>
    <property type="match status" value="1"/>
</dbReference>
<feature type="domain" description="Carrier" evidence="3">
    <location>
        <begin position="9"/>
        <end position="83"/>
    </location>
</feature>
<dbReference type="Pfam" id="PF00550">
    <property type="entry name" value="PP-binding"/>
    <property type="match status" value="1"/>
</dbReference>
<dbReference type="GO" id="GO:0017000">
    <property type="term" value="P:antibiotic biosynthetic process"/>
    <property type="evidence" value="ECO:0007669"/>
    <property type="project" value="UniProtKB-ARBA"/>
</dbReference>
<accession>A0A3M8SFR1</accession>
<organism evidence="4 5">
    <name type="scientific">Streptomyces botrytidirepellens</name>
    <dbReference type="NCBI Taxonomy" id="2486417"/>
    <lineage>
        <taxon>Bacteria</taxon>
        <taxon>Bacillati</taxon>
        <taxon>Actinomycetota</taxon>
        <taxon>Actinomycetes</taxon>
        <taxon>Kitasatosporales</taxon>
        <taxon>Streptomycetaceae</taxon>
        <taxon>Streptomyces</taxon>
    </lineage>
</organism>
<evidence type="ECO:0000256" key="1">
    <source>
        <dbReference type="ARBA" id="ARBA00022450"/>
    </source>
</evidence>
<dbReference type="InterPro" id="IPR009081">
    <property type="entry name" value="PP-bd_ACP"/>
</dbReference>
<evidence type="ECO:0000256" key="2">
    <source>
        <dbReference type="ARBA" id="ARBA00022553"/>
    </source>
</evidence>
<dbReference type="PROSITE" id="PS00012">
    <property type="entry name" value="PHOSPHOPANTETHEINE"/>
    <property type="match status" value="1"/>
</dbReference>
<proteinExistence type="predicted"/>
<dbReference type="InterPro" id="IPR006162">
    <property type="entry name" value="Ppantetheine_attach_site"/>
</dbReference>
<keyword evidence="5" id="KW-1185">Reference proteome</keyword>
<keyword evidence="2" id="KW-0597">Phosphoprotein</keyword>
<reference evidence="4 5" key="1">
    <citation type="submission" date="2018-11" db="EMBL/GenBank/DDBJ databases">
        <title>The Potential of Streptomyces as Biocontrol Agents against the Tomato grey mould, Botrytis cinerea (Gray mold) Frontiers in Microbiology.</title>
        <authorList>
            <person name="Li D."/>
        </authorList>
    </citation>
    <scope>NUCLEOTIDE SEQUENCE [LARGE SCALE GENOMIC DNA]</scope>
    <source>
        <strain evidence="4 5">NEAU-LD23</strain>
    </source>
</reference>
<evidence type="ECO:0000313" key="5">
    <source>
        <dbReference type="Proteomes" id="UP000275401"/>
    </source>
</evidence>
<dbReference type="RefSeq" id="WP_123108755.1">
    <property type="nucleotide sequence ID" value="NZ_RIBZ01000886.1"/>
</dbReference>
<dbReference type="InterPro" id="IPR020806">
    <property type="entry name" value="PKS_PP-bd"/>
</dbReference>